<accession>A0A5C7B3M2</accession>
<evidence type="ECO:0000259" key="2">
    <source>
        <dbReference type="Pfam" id="PF11127"/>
    </source>
</evidence>
<comment type="caution">
    <text evidence="3">The sequence shown here is derived from an EMBL/GenBank/DDBJ whole genome shotgun (WGS) entry which is preliminary data.</text>
</comment>
<organism evidence="3 4">
    <name type="scientific">Seonamhaeicola algicola</name>
    <dbReference type="NCBI Taxonomy" id="1719036"/>
    <lineage>
        <taxon>Bacteria</taxon>
        <taxon>Pseudomonadati</taxon>
        <taxon>Bacteroidota</taxon>
        <taxon>Flavobacteriia</taxon>
        <taxon>Flavobacteriales</taxon>
        <taxon>Flavobacteriaceae</taxon>
    </lineage>
</organism>
<reference evidence="4" key="1">
    <citation type="submission" date="2019-08" db="EMBL/GenBank/DDBJ databases">
        <title>Seonamhaeicola sediminis sp. nov., isolated from marine sediment.</title>
        <authorList>
            <person name="Cao W.R."/>
        </authorList>
    </citation>
    <scope>NUCLEOTIDE SEQUENCE [LARGE SCALE GENOMIC DNA]</scope>
    <source>
        <strain evidence="4">Gy8</strain>
    </source>
</reference>
<dbReference type="AlphaFoldDB" id="A0A5C7B3M2"/>
<sequence>MIHFKRNMSSFDRVSKFIVAVLLLSLFFVAGVRGFLGLIFLVVGLLFSFSSITSYCPLYKTSKLPIDYDLKNIINNKSLKKHY</sequence>
<dbReference type="InterPro" id="IPR021309">
    <property type="entry name" value="YgaP-like_TM"/>
</dbReference>
<proteinExistence type="predicted"/>
<keyword evidence="4" id="KW-1185">Reference proteome</keyword>
<feature type="domain" description="Inner membrane protein YgaP-like transmembrane" evidence="2">
    <location>
        <begin position="5"/>
        <end position="60"/>
    </location>
</feature>
<dbReference type="RefSeq" id="WP_147130445.1">
    <property type="nucleotide sequence ID" value="NZ_VOSC01000005.1"/>
</dbReference>
<keyword evidence="1" id="KW-0812">Transmembrane</keyword>
<dbReference type="Pfam" id="PF11127">
    <property type="entry name" value="YgaP-like_TM"/>
    <property type="match status" value="1"/>
</dbReference>
<keyword evidence="1" id="KW-1133">Transmembrane helix</keyword>
<evidence type="ECO:0000313" key="4">
    <source>
        <dbReference type="Proteomes" id="UP000321790"/>
    </source>
</evidence>
<feature type="transmembrane region" description="Helical" evidence="1">
    <location>
        <begin position="14"/>
        <end position="32"/>
    </location>
</feature>
<feature type="transmembrane region" description="Helical" evidence="1">
    <location>
        <begin position="38"/>
        <end position="58"/>
    </location>
</feature>
<evidence type="ECO:0000256" key="1">
    <source>
        <dbReference type="SAM" id="Phobius"/>
    </source>
</evidence>
<dbReference type="EMBL" id="VOSC01000005">
    <property type="protein sequence ID" value="TXE15044.1"/>
    <property type="molecule type" value="Genomic_DNA"/>
</dbReference>
<name>A0A5C7B3M2_9FLAO</name>
<gene>
    <name evidence="3" type="ORF">FUA26_00620</name>
</gene>
<dbReference type="Proteomes" id="UP000321790">
    <property type="component" value="Unassembled WGS sequence"/>
</dbReference>
<keyword evidence="1" id="KW-0472">Membrane</keyword>
<protein>
    <submittedName>
        <fullName evidence="3">DUF2892 domain-containing protein</fullName>
    </submittedName>
</protein>
<evidence type="ECO:0000313" key="3">
    <source>
        <dbReference type="EMBL" id="TXE15044.1"/>
    </source>
</evidence>